<dbReference type="RefSeq" id="WP_412441916.1">
    <property type="nucleotide sequence ID" value="NZ_CACRUT010000023.1"/>
</dbReference>
<evidence type="ECO:0000259" key="1">
    <source>
        <dbReference type="Pfam" id="PF13524"/>
    </source>
</evidence>
<evidence type="ECO:0000313" key="2">
    <source>
        <dbReference type="EMBL" id="VYU59711.1"/>
    </source>
</evidence>
<dbReference type="AlphaFoldDB" id="A0A6N3G6P9"/>
<proteinExistence type="predicted"/>
<dbReference type="InterPro" id="IPR055259">
    <property type="entry name" value="YkvP/CgeB_Glyco_trans-like"/>
</dbReference>
<gene>
    <name evidence="2" type="ORF">PCLFYP37_00407</name>
</gene>
<organism evidence="2">
    <name type="scientific">Paraprevotella clara</name>
    <dbReference type="NCBI Taxonomy" id="454154"/>
    <lineage>
        <taxon>Bacteria</taxon>
        <taxon>Pseudomonadati</taxon>
        <taxon>Bacteroidota</taxon>
        <taxon>Bacteroidia</taxon>
        <taxon>Bacteroidales</taxon>
        <taxon>Prevotellaceae</taxon>
        <taxon>Paraprevotella</taxon>
    </lineage>
</organism>
<dbReference type="Pfam" id="PF13524">
    <property type="entry name" value="Glyco_trans_1_2"/>
    <property type="match status" value="1"/>
</dbReference>
<protein>
    <recommendedName>
        <fullName evidence="1">Spore protein YkvP/CgeB glycosyl transferase-like domain-containing protein</fullName>
    </recommendedName>
</protein>
<accession>A0A6N3G6P9</accession>
<reference evidence="2" key="1">
    <citation type="submission" date="2019-11" db="EMBL/GenBank/DDBJ databases">
        <authorList>
            <person name="Feng L."/>
        </authorList>
    </citation>
    <scope>NUCLEOTIDE SEQUENCE</scope>
    <source>
        <strain evidence="2">PclaraLFYP37</strain>
    </source>
</reference>
<feature type="domain" description="Spore protein YkvP/CgeB glycosyl transferase-like" evidence="1">
    <location>
        <begin position="247"/>
        <end position="364"/>
    </location>
</feature>
<name>A0A6N3G6P9_9BACT</name>
<dbReference type="EMBL" id="CACRUT010000023">
    <property type="protein sequence ID" value="VYU59711.1"/>
    <property type="molecule type" value="Genomic_DNA"/>
</dbReference>
<sequence>MNIFYFFKELGTPMYQWQRIHFIDELGRGGHHIITFNPLDYPSTDEANEKLISVIKDTEDIDLFMNCDDSSVLYPETMKEINKMGIPSLLICWDNLELPYKHKSIAPLFDMVWITSVETKYLFERWGCKNIIFQSFAANPYVFKPCWGKTISKVGFIGSPYGSRVNKLNDLLASGIYCDVFSDSLFNIGYNTSLGKVQQFDPLDVCIKAIRYMRFPIGRKVLYSTIKNKLMKKTDLCSESKFLTKYKSVSDDEMVGLYSDLALSLNITELRDTYILKKPVNKTHLRAFEIPMCGGLQLASYTEELSEYFKDGKEIVLYHSKEEMVDKAKFYLDKKNESLVNLMKKAARARAEKEHTWTRRFNEVFKICK</sequence>